<evidence type="ECO:0000256" key="1">
    <source>
        <dbReference type="ARBA" id="ARBA00010884"/>
    </source>
</evidence>
<dbReference type="InterPro" id="IPR000073">
    <property type="entry name" value="AB_hydrolase_1"/>
</dbReference>
<gene>
    <name evidence="5" type="ORF">EHQ30_02555</name>
</gene>
<evidence type="ECO:0000256" key="3">
    <source>
        <dbReference type="SAM" id="Phobius"/>
    </source>
</evidence>
<feature type="domain" description="AB hydrolase-1" evidence="4">
    <location>
        <begin position="115"/>
        <end position="352"/>
    </location>
</feature>
<keyword evidence="3" id="KW-1133">Transmembrane helix</keyword>
<dbReference type="Pfam" id="PF00561">
    <property type="entry name" value="Abhydrolase_1"/>
    <property type="match status" value="1"/>
</dbReference>
<dbReference type="InterPro" id="IPR029058">
    <property type="entry name" value="AB_hydrolase_fold"/>
</dbReference>
<sequence length="390" mass="44799">MELITNHLLLTFFLICSLGFVSYYFLEVVETPVLRFSESDFLFRVIERSPHLTNKYYPTFWCFNQHLMLLLLMFKEYRTKPFVYDKLEQLKMKDGGITGLAWSGIHSESSQPETPIVVVFHTISGDEQDIKSIVNYLRQTYGWIVVVCIRRGHGNLPLTTPKINTMGSTSDLKEQLSYIQKKFPNRQMFGVGISAGSGLLARYLGEAGIKSQFAAAVAVSPAYDIEKAFHRVHPVYSKIMGQRLINYFLKTHYESFANLKGMEELLQIKTIGEFQDKLHTVSGFRSKENYYYHSNPVLVAQKIKTPLLVLNAADDPICVNQNVIENLHWLETLPNTIHVHTKRGSHIAYFQGFRARSWSDSVIGEYFAAILKEKPLKQKSKKKPITKKKK</sequence>
<proteinExistence type="inferred from homology"/>
<dbReference type="Proteomes" id="UP000297891">
    <property type="component" value="Unassembled WGS sequence"/>
</dbReference>
<dbReference type="GO" id="GO:0034338">
    <property type="term" value="F:short-chain carboxylesterase activity"/>
    <property type="evidence" value="ECO:0007669"/>
    <property type="project" value="TreeGrafter"/>
</dbReference>
<evidence type="ECO:0000259" key="4">
    <source>
        <dbReference type="Pfam" id="PF00561"/>
    </source>
</evidence>
<keyword evidence="3" id="KW-0812">Transmembrane</keyword>
<keyword evidence="5" id="KW-0378">Hydrolase</keyword>
<feature type="transmembrane region" description="Helical" evidence="3">
    <location>
        <begin position="7"/>
        <end position="26"/>
    </location>
</feature>
<dbReference type="SUPFAM" id="SSF53474">
    <property type="entry name" value="alpha/beta-Hydrolases"/>
    <property type="match status" value="1"/>
</dbReference>
<feature type="active site" description="Charge relay system" evidence="2">
    <location>
        <position position="194"/>
    </location>
</feature>
<comment type="caution">
    <text evidence="5">The sequence shown here is derived from an EMBL/GenBank/DDBJ whole genome shotgun (WGS) entry which is preliminary data.</text>
</comment>
<organism evidence="5 6">
    <name type="scientific">Leptospira brenneri</name>
    <dbReference type="NCBI Taxonomy" id="2023182"/>
    <lineage>
        <taxon>Bacteria</taxon>
        <taxon>Pseudomonadati</taxon>
        <taxon>Spirochaetota</taxon>
        <taxon>Spirochaetia</taxon>
        <taxon>Leptospirales</taxon>
        <taxon>Leptospiraceae</taxon>
        <taxon>Leptospira</taxon>
    </lineage>
</organism>
<dbReference type="PANTHER" id="PTHR10794">
    <property type="entry name" value="ABHYDROLASE DOMAIN-CONTAINING PROTEIN"/>
    <property type="match status" value="1"/>
</dbReference>
<keyword evidence="6" id="KW-1185">Reference proteome</keyword>
<evidence type="ECO:0000313" key="6">
    <source>
        <dbReference type="Proteomes" id="UP000297891"/>
    </source>
</evidence>
<reference evidence="5" key="1">
    <citation type="journal article" date="2019" name="PLoS Negl. Trop. Dis.">
        <title>Revisiting the worldwide diversity of Leptospira species in the environment.</title>
        <authorList>
            <person name="Vincent A.T."/>
            <person name="Schiettekatte O."/>
            <person name="Bourhy P."/>
            <person name="Veyrier F.J."/>
            <person name="Picardeau M."/>
        </authorList>
    </citation>
    <scope>NUCLEOTIDE SEQUENCE [LARGE SCALE GENOMIC DNA]</scope>
    <source>
        <strain evidence="5">201800277</strain>
    </source>
</reference>
<name>A0A2M9XZE7_9LEPT</name>
<dbReference type="AlphaFoldDB" id="A0A2M9XZE7"/>
<dbReference type="PANTHER" id="PTHR10794:SF63">
    <property type="entry name" value="ALPHA_BETA HYDROLASE 1, ISOFORM A"/>
    <property type="match status" value="1"/>
</dbReference>
<dbReference type="OrthoDB" id="6794451at2"/>
<dbReference type="PIRSF" id="PIRSF005211">
    <property type="entry name" value="Ab_hydro_YheT"/>
    <property type="match status" value="1"/>
</dbReference>
<feature type="active site" description="Charge relay system" evidence="2">
    <location>
        <position position="315"/>
    </location>
</feature>
<protein>
    <submittedName>
        <fullName evidence="5">Hydrolase</fullName>
    </submittedName>
</protein>
<dbReference type="RefSeq" id="WP_100791751.1">
    <property type="nucleotide sequence ID" value="NZ_NPDQ01000007.1"/>
</dbReference>
<dbReference type="EMBL" id="RQFP01000001">
    <property type="protein sequence ID" value="TGK95540.1"/>
    <property type="molecule type" value="Genomic_DNA"/>
</dbReference>
<keyword evidence="3" id="KW-0472">Membrane</keyword>
<feature type="active site" description="Charge relay system" evidence="2">
    <location>
        <position position="346"/>
    </location>
</feature>
<accession>A0A2M9XZE7</accession>
<comment type="similarity">
    <text evidence="1">Belongs to the AB hydrolase superfamily. AB hydrolase 4 family.</text>
</comment>
<dbReference type="InterPro" id="IPR050960">
    <property type="entry name" value="AB_hydrolase_4_sf"/>
</dbReference>
<evidence type="ECO:0000313" key="5">
    <source>
        <dbReference type="EMBL" id="TGK95540.1"/>
    </source>
</evidence>
<dbReference type="GO" id="GO:0047372">
    <property type="term" value="F:monoacylglycerol lipase activity"/>
    <property type="evidence" value="ECO:0007669"/>
    <property type="project" value="TreeGrafter"/>
</dbReference>
<dbReference type="InterPro" id="IPR012020">
    <property type="entry name" value="ABHD4"/>
</dbReference>
<dbReference type="Gene3D" id="3.40.50.1820">
    <property type="entry name" value="alpha/beta hydrolase"/>
    <property type="match status" value="1"/>
</dbReference>
<evidence type="ECO:0000256" key="2">
    <source>
        <dbReference type="PIRSR" id="PIRSR005211-1"/>
    </source>
</evidence>